<protein>
    <submittedName>
        <fullName evidence="1">Uncharacterized protein</fullName>
    </submittedName>
</protein>
<evidence type="ECO:0000313" key="2">
    <source>
        <dbReference type="Proteomes" id="UP000232323"/>
    </source>
</evidence>
<keyword evidence="2" id="KW-1185">Reference proteome</keyword>
<accession>A0A250XMQ1</accession>
<comment type="caution">
    <text evidence="1">The sequence shown here is derived from an EMBL/GenBank/DDBJ whole genome shotgun (WGS) entry which is preliminary data.</text>
</comment>
<organism evidence="1 2">
    <name type="scientific">Chlamydomonas eustigma</name>
    <dbReference type="NCBI Taxonomy" id="1157962"/>
    <lineage>
        <taxon>Eukaryota</taxon>
        <taxon>Viridiplantae</taxon>
        <taxon>Chlorophyta</taxon>
        <taxon>core chlorophytes</taxon>
        <taxon>Chlorophyceae</taxon>
        <taxon>CS clade</taxon>
        <taxon>Chlamydomonadales</taxon>
        <taxon>Chlamydomonadaceae</taxon>
        <taxon>Chlamydomonas</taxon>
    </lineage>
</organism>
<sequence length="78" mass="9099">MRKIKLEYGLQVWNLRVVPDPDVDLALRLLDPESGTVLLFDKRYFFFYSIILLQKKDECYSHNYFRGAGLLPESQGSA</sequence>
<reference evidence="1 2" key="1">
    <citation type="submission" date="2017-08" db="EMBL/GenBank/DDBJ databases">
        <title>Acidophilic green algal genome provides insights into adaptation to an acidic environment.</title>
        <authorList>
            <person name="Hirooka S."/>
            <person name="Hirose Y."/>
            <person name="Kanesaki Y."/>
            <person name="Higuchi S."/>
            <person name="Fujiwara T."/>
            <person name="Onuma R."/>
            <person name="Era A."/>
            <person name="Ohbayashi R."/>
            <person name="Uzuka A."/>
            <person name="Nozaki H."/>
            <person name="Yoshikawa H."/>
            <person name="Miyagishima S.Y."/>
        </authorList>
    </citation>
    <scope>NUCLEOTIDE SEQUENCE [LARGE SCALE GENOMIC DNA]</scope>
    <source>
        <strain evidence="1 2">NIES-2499</strain>
    </source>
</reference>
<dbReference type="AlphaFoldDB" id="A0A250XMQ1"/>
<evidence type="ECO:0000313" key="1">
    <source>
        <dbReference type="EMBL" id="GAX84296.1"/>
    </source>
</evidence>
<gene>
    <name evidence="1" type="ORF">CEUSTIGMA_g11718.t1</name>
</gene>
<name>A0A250XMQ1_9CHLO</name>
<dbReference type="Proteomes" id="UP000232323">
    <property type="component" value="Unassembled WGS sequence"/>
</dbReference>
<proteinExistence type="predicted"/>
<dbReference type="EMBL" id="BEGY01000121">
    <property type="protein sequence ID" value="GAX84296.1"/>
    <property type="molecule type" value="Genomic_DNA"/>
</dbReference>